<evidence type="ECO:0000313" key="2">
    <source>
        <dbReference type="EMBL" id="GHG02554.1"/>
    </source>
</evidence>
<dbReference type="EMBL" id="BNCK01000009">
    <property type="protein sequence ID" value="GHG02554.1"/>
    <property type="molecule type" value="Genomic_DNA"/>
</dbReference>
<evidence type="ECO:0008006" key="4">
    <source>
        <dbReference type="Google" id="ProtNLM"/>
    </source>
</evidence>
<evidence type="ECO:0000313" key="3">
    <source>
        <dbReference type="Proteomes" id="UP000623842"/>
    </source>
</evidence>
<keyword evidence="1" id="KW-0732">Signal</keyword>
<dbReference type="RefSeq" id="WP_189773210.1">
    <property type="nucleotide sequence ID" value="NZ_BNCK01000009.1"/>
</dbReference>
<protein>
    <recommendedName>
        <fullName evidence="4">PEP-CTERM sorting domain-containing protein</fullName>
    </recommendedName>
</protein>
<dbReference type="AlphaFoldDB" id="A0A919EP95"/>
<sequence>MKLVKWIITGASFASAMLVNASSISPTDFATQTISDNYIGAGASGDVYGSTRKYDVDKMTVKREGTTMTVDIFTSFWNDVNSTIKFGDLFMATGNGIDNPWNPYGSGSYQNDRSSDSYRNNSGTDWNYVYDLEGNRSRTSGIGRLKSGFNRSDLYTSSDEMGSNGHRYDQAVRIKDRSHQTTHDTSNWSIGSQEYFIAGTSYRNLRLTFDVAGTALASAHQIAFRWTMTCANDIIEGLVSVSPGDTTTPIPAPQTIALMLLGLAGLSLRKRA</sequence>
<accession>A0A919EP95</accession>
<feature type="signal peptide" evidence="1">
    <location>
        <begin position="1"/>
        <end position="21"/>
    </location>
</feature>
<reference evidence="2" key="1">
    <citation type="journal article" date="2014" name="Int. J. Syst. Evol. Microbiol.">
        <title>Complete genome sequence of Corynebacterium casei LMG S-19264T (=DSM 44701T), isolated from a smear-ripened cheese.</title>
        <authorList>
            <consortium name="US DOE Joint Genome Institute (JGI-PGF)"/>
            <person name="Walter F."/>
            <person name="Albersmeier A."/>
            <person name="Kalinowski J."/>
            <person name="Ruckert C."/>
        </authorList>
    </citation>
    <scope>NUCLEOTIDE SEQUENCE</scope>
    <source>
        <strain evidence="2">KCTC 42731</strain>
    </source>
</reference>
<comment type="caution">
    <text evidence="2">The sequence shown here is derived from an EMBL/GenBank/DDBJ whole genome shotgun (WGS) entry which is preliminary data.</text>
</comment>
<feature type="chain" id="PRO_5036909215" description="PEP-CTERM sorting domain-containing protein" evidence="1">
    <location>
        <begin position="22"/>
        <end position="272"/>
    </location>
</feature>
<organism evidence="2 3">
    <name type="scientific">Thalassotalea marina</name>
    <dbReference type="NCBI Taxonomy" id="1673741"/>
    <lineage>
        <taxon>Bacteria</taxon>
        <taxon>Pseudomonadati</taxon>
        <taxon>Pseudomonadota</taxon>
        <taxon>Gammaproteobacteria</taxon>
        <taxon>Alteromonadales</taxon>
        <taxon>Colwelliaceae</taxon>
        <taxon>Thalassotalea</taxon>
    </lineage>
</organism>
<dbReference type="InterPro" id="IPR013424">
    <property type="entry name" value="Ice-binding_C"/>
</dbReference>
<keyword evidence="3" id="KW-1185">Reference proteome</keyword>
<reference evidence="2" key="2">
    <citation type="submission" date="2020-09" db="EMBL/GenBank/DDBJ databases">
        <authorList>
            <person name="Sun Q."/>
            <person name="Kim S."/>
        </authorList>
    </citation>
    <scope>NUCLEOTIDE SEQUENCE</scope>
    <source>
        <strain evidence="2">KCTC 42731</strain>
    </source>
</reference>
<dbReference type="Proteomes" id="UP000623842">
    <property type="component" value="Unassembled WGS sequence"/>
</dbReference>
<dbReference type="NCBIfam" id="TIGR02595">
    <property type="entry name" value="PEP_CTERM"/>
    <property type="match status" value="1"/>
</dbReference>
<evidence type="ECO:0000256" key="1">
    <source>
        <dbReference type="SAM" id="SignalP"/>
    </source>
</evidence>
<name>A0A919EP95_9GAMM</name>
<proteinExistence type="predicted"/>
<gene>
    <name evidence="2" type="ORF">GCM10017161_34290</name>
</gene>